<reference evidence="3 4" key="1">
    <citation type="journal article" date="2021" name="BMC Genomics">
        <title>Datura genome reveals duplications of psychoactive alkaloid biosynthetic genes and high mutation rate following tissue culture.</title>
        <authorList>
            <person name="Rajewski A."/>
            <person name="Carter-House D."/>
            <person name="Stajich J."/>
            <person name="Litt A."/>
        </authorList>
    </citation>
    <scope>NUCLEOTIDE SEQUENCE [LARGE SCALE GENOMIC DNA]</scope>
    <source>
        <strain evidence="3">AR-01</strain>
    </source>
</reference>
<evidence type="ECO:0000313" key="4">
    <source>
        <dbReference type="Proteomes" id="UP000823775"/>
    </source>
</evidence>
<gene>
    <name evidence="3" type="ORF">HAX54_034220</name>
</gene>
<dbReference type="EMBL" id="JACEIK010004405">
    <property type="protein sequence ID" value="MCD9645364.1"/>
    <property type="molecule type" value="Genomic_DNA"/>
</dbReference>
<evidence type="ECO:0000313" key="3">
    <source>
        <dbReference type="EMBL" id="MCD9645364.1"/>
    </source>
</evidence>
<dbReference type="Pfam" id="PF00190">
    <property type="entry name" value="Cupin_1"/>
    <property type="match status" value="1"/>
</dbReference>
<evidence type="ECO:0000259" key="2">
    <source>
        <dbReference type="Pfam" id="PF00190"/>
    </source>
</evidence>
<accession>A0ABS8VF72</accession>
<keyword evidence="4" id="KW-1185">Reference proteome</keyword>
<dbReference type="InterPro" id="IPR011051">
    <property type="entry name" value="RmlC_Cupin_sf"/>
</dbReference>
<name>A0ABS8VF72_DATST</name>
<dbReference type="SUPFAM" id="SSF51182">
    <property type="entry name" value="RmlC-like cupins"/>
    <property type="match status" value="1"/>
</dbReference>
<feature type="region of interest" description="Disordered" evidence="1">
    <location>
        <begin position="112"/>
        <end position="142"/>
    </location>
</feature>
<dbReference type="Proteomes" id="UP000823775">
    <property type="component" value="Unassembled WGS sequence"/>
</dbReference>
<dbReference type="InterPro" id="IPR006045">
    <property type="entry name" value="Cupin_1"/>
</dbReference>
<feature type="domain" description="Cupin type-1" evidence="2">
    <location>
        <begin position="42"/>
        <end position="110"/>
    </location>
</feature>
<feature type="region of interest" description="Disordered" evidence="1">
    <location>
        <begin position="1"/>
        <end position="28"/>
    </location>
</feature>
<proteinExistence type="predicted"/>
<protein>
    <recommendedName>
        <fullName evidence="2">Cupin type-1 domain-containing protein</fullName>
    </recommendedName>
</protein>
<dbReference type="InterPro" id="IPR014710">
    <property type="entry name" value="RmlC-like_jellyroll"/>
</dbReference>
<comment type="caution">
    <text evidence="3">The sequence shown here is derived from an EMBL/GenBank/DDBJ whole genome shotgun (WGS) entry which is preliminary data.</text>
</comment>
<organism evidence="3 4">
    <name type="scientific">Datura stramonium</name>
    <name type="common">Jimsonweed</name>
    <name type="synonym">Common thornapple</name>
    <dbReference type="NCBI Taxonomy" id="4076"/>
    <lineage>
        <taxon>Eukaryota</taxon>
        <taxon>Viridiplantae</taxon>
        <taxon>Streptophyta</taxon>
        <taxon>Embryophyta</taxon>
        <taxon>Tracheophyta</taxon>
        <taxon>Spermatophyta</taxon>
        <taxon>Magnoliopsida</taxon>
        <taxon>eudicotyledons</taxon>
        <taxon>Gunneridae</taxon>
        <taxon>Pentapetalae</taxon>
        <taxon>asterids</taxon>
        <taxon>lamiids</taxon>
        <taxon>Solanales</taxon>
        <taxon>Solanaceae</taxon>
        <taxon>Solanoideae</taxon>
        <taxon>Datureae</taxon>
        <taxon>Datura</taxon>
    </lineage>
</organism>
<dbReference type="Gene3D" id="2.60.120.10">
    <property type="entry name" value="Jelly Rolls"/>
    <property type="match status" value="1"/>
</dbReference>
<evidence type="ECO:0000256" key="1">
    <source>
        <dbReference type="SAM" id="MobiDB-lite"/>
    </source>
</evidence>
<sequence length="142" mass="16049">MQKKTANAIRDYQGQQGHQQGERGTRLTQAQQCRLQRLTGSQPSQRIRSEGGFTELWDEQFQCAGVAPMRNVIRRNSLSLPNFHPMPRLVYIEQGRGLIGITNPGCAETFQSQSQTFHIAESKEGPRQQKRPAPESPPHSPR</sequence>